<name>A0BCQ9_PARTE</name>
<sequence>MQYVDDMVRVQQLAESWQKKKSLKLLKSRLSSAKNPQRTLSRVPHLTRNYNTVEQNIFAVSKLNKTFSHIYNSPKENQKQTNLSFSVDETFYQFPSKSNTKKENQMVIDRIQYQFQIFKQKNQSRISKKTSFQPRASQTFSRNSISVQNQAQQSLSSTINNNLLVNQRTVLKNGVKYPYQLLIMNDSRQKILNSMINSNDTTLLTISNAGDLDELKKKDSQVYQNEVKTVQNEKRKQELLSRNYMTNAMYSLMALNRRSQSNVKTKYQTLLPRDSRFYMV</sequence>
<keyword evidence="2" id="KW-1185">Reference proteome</keyword>
<dbReference type="OMA" id="YNTVEQN"/>
<reference evidence="1 2" key="1">
    <citation type="journal article" date="2006" name="Nature">
        <title>Global trends of whole-genome duplications revealed by the ciliate Paramecium tetraurelia.</title>
        <authorList>
            <consortium name="Genoscope"/>
            <person name="Aury J.-M."/>
            <person name="Jaillon O."/>
            <person name="Duret L."/>
            <person name="Noel B."/>
            <person name="Jubin C."/>
            <person name="Porcel B.M."/>
            <person name="Segurens B."/>
            <person name="Daubin V."/>
            <person name="Anthouard V."/>
            <person name="Aiach N."/>
            <person name="Arnaiz O."/>
            <person name="Billaut A."/>
            <person name="Beisson J."/>
            <person name="Blanc I."/>
            <person name="Bouhouche K."/>
            <person name="Camara F."/>
            <person name="Duharcourt S."/>
            <person name="Guigo R."/>
            <person name="Gogendeau D."/>
            <person name="Katinka M."/>
            <person name="Keller A.-M."/>
            <person name="Kissmehl R."/>
            <person name="Klotz C."/>
            <person name="Koll F."/>
            <person name="Le Moue A."/>
            <person name="Lepere C."/>
            <person name="Malinsky S."/>
            <person name="Nowacki M."/>
            <person name="Nowak J.K."/>
            <person name="Plattner H."/>
            <person name="Poulain J."/>
            <person name="Ruiz F."/>
            <person name="Serrano V."/>
            <person name="Zagulski M."/>
            <person name="Dessen P."/>
            <person name="Betermier M."/>
            <person name="Weissenbach J."/>
            <person name="Scarpelli C."/>
            <person name="Schachter V."/>
            <person name="Sperling L."/>
            <person name="Meyer E."/>
            <person name="Cohen J."/>
            <person name="Wincker P."/>
        </authorList>
    </citation>
    <scope>NUCLEOTIDE SEQUENCE [LARGE SCALE GENOMIC DNA]</scope>
    <source>
        <strain evidence="1 2">Stock d4-2</strain>
    </source>
</reference>
<dbReference type="HOGENOM" id="CLU_995545_0_0_1"/>
<dbReference type="KEGG" id="ptm:GSPATT00004420001"/>
<dbReference type="AlphaFoldDB" id="A0BCQ9"/>
<dbReference type="EMBL" id="CT867986">
    <property type="protein sequence ID" value="CAK56326.1"/>
    <property type="molecule type" value="Genomic_DNA"/>
</dbReference>
<dbReference type="OrthoDB" id="303533at2759"/>
<dbReference type="InParanoid" id="A0BCQ9"/>
<dbReference type="Proteomes" id="UP000000600">
    <property type="component" value="Unassembled WGS sequence"/>
</dbReference>
<organism evidence="1 2">
    <name type="scientific">Paramecium tetraurelia</name>
    <dbReference type="NCBI Taxonomy" id="5888"/>
    <lineage>
        <taxon>Eukaryota</taxon>
        <taxon>Sar</taxon>
        <taxon>Alveolata</taxon>
        <taxon>Ciliophora</taxon>
        <taxon>Intramacronucleata</taxon>
        <taxon>Oligohymenophorea</taxon>
        <taxon>Peniculida</taxon>
        <taxon>Parameciidae</taxon>
        <taxon>Paramecium</taxon>
    </lineage>
</organism>
<accession>A0BCQ9</accession>
<gene>
    <name evidence="1" type="ORF">GSPATT00004420001</name>
</gene>
<evidence type="ECO:0000313" key="1">
    <source>
        <dbReference type="EMBL" id="CAK56326.1"/>
    </source>
</evidence>
<evidence type="ECO:0000313" key="2">
    <source>
        <dbReference type="Proteomes" id="UP000000600"/>
    </source>
</evidence>
<dbReference type="GeneID" id="5009508"/>
<proteinExistence type="predicted"/>
<protein>
    <submittedName>
        <fullName evidence="1">Uncharacterized protein</fullName>
    </submittedName>
</protein>
<dbReference type="RefSeq" id="XP_001423724.1">
    <property type="nucleotide sequence ID" value="XM_001423687.1"/>
</dbReference>